<reference evidence="13 18" key="2">
    <citation type="submission" date="2016-10" db="EMBL/GenBank/DDBJ databases">
        <authorList>
            <person name="de Groot N.N."/>
        </authorList>
    </citation>
    <scope>NUCLEOTIDE SEQUENCE [LARGE SCALE GENOMIC DNA]</scope>
    <source>
        <strain evidence="13 18">WG7</strain>
    </source>
</reference>
<dbReference type="Pfam" id="PF00005">
    <property type="entry name" value="ABC_tran"/>
    <property type="match status" value="1"/>
</dbReference>
<dbReference type="InterPro" id="IPR017871">
    <property type="entry name" value="ABC_transporter-like_CS"/>
</dbReference>
<dbReference type="EMBL" id="SOAA01000014">
    <property type="protein sequence ID" value="TDS30705.1"/>
    <property type="molecule type" value="Genomic_DNA"/>
</dbReference>
<dbReference type="SMART" id="SM00382">
    <property type="entry name" value="AAA"/>
    <property type="match status" value="1"/>
</dbReference>
<reference evidence="16 21" key="4">
    <citation type="submission" date="2019-03" db="EMBL/GenBank/DDBJ databases">
        <title>Subsurface microbial communities from deep shales in Ohio and West Virginia, USA.</title>
        <authorList>
            <person name="Wrighton K."/>
        </authorList>
    </citation>
    <scope>NUCLEOTIDE SEQUENCE [LARGE SCALE GENOMIC DNA]</scope>
    <source>
        <strain evidence="16 21">DSMZ 11287</strain>
        <strain evidence="10 20">MSL28</strain>
    </source>
</reference>
<dbReference type="EMBL" id="FOHG01000032">
    <property type="protein sequence ID" value="SET15984.1"/>
    <property type="molecule type" value="Genomic_DNA"/>
</dbReference>
<dbReference type="EMBL" id="FNBJ01000032">
    <property type="protein sequence ID" value="SDF93217.1"/>
    <property type="molecule type" value="Genomic_DNA"/>
</dbReference>
<dbReference type="STRING" id="54121.SAMN04515653_1343"/>
<dbReference type="EMBL" id="FMYT01000006">
    <property type="protein sequence ID" value="SDC41275.1"/>
    <property type="molecule type" value="Genomic_DNA"/>
</dbReference>
<feature type="domain" description="ABC transporter" evidence="9">
    <location>
        <begin position="7"/>
        <end position="240"/>
    </location>
</feature>
<dbReference type="EMBL" id="QICM01000004">
    <property type="protein sequence ID" value="PXV68628.1"/>
    <property type="molecule type" value="Genomic_DNA"/>
</dbReference>
<dbReference type="EMBL" id="FNEH01000011">
    <property type="protein sequence ID" value="SDI67982.1"/>
    <property type="molecule type" value="Genomic_DNA"/>
</dbReference>
<protein>
    <submittedName>
        <fullName evidence="10">Amino acid ABC transporter ATP-binding protein (PAAT family)</fullName>
    </submittedName>
    <submittedName>
        <fullName evidence="11">Amino acid ABC transporter ATP-binding protein, PAAT family</fullName>
    </submittedName>
</protein>
<evidence type="ECO:0000313" key="11">
    <source>
        <dbReference type="EMBL" id="SDC41275.1"/>
    </source>
</evidence>
<dbReference type="PROSITE" id="PS50893">
    <property type="entry name" value="ABC_TRANSPORTER_2"/>
    <property type="match status" value="1"/>
</dbReference>
<evidence type="ECO:0000256" key="1">
    <source>
        <dbReference type="ARBA" id="ARBA00004202"/>
    </source>
</evidence>
<evidence type="ECO:0000313" key="16">
    <source>
        <dbReference type="EMBL" id="TDX39380.1"/>
    </source>
</evidence>
<evidence type="ECO:0000256" key="5">
    <source>
        <dbReference type="ARBA" id="ARBA00022741"/>
    </source>
</evidence>
<reference evidence="15 22" key="3">
    <citation type="submission" date="2019-03" db="EMBL/GenBank/DDBJ databases">
        <title>Deep subsurface shale carbon reservoir microbial communities from Ohio and West Virginia, USA.</title>
        <authorList>
            <person name="Wrighton K."/>
        </authorList>
    </citation>
    <scope>NUCLEOTIDE SEQUENCE [LARGE SCALE GENOMIC DNA]</scope>
    <source>
        <strain evidence="15 22">UTICA-S4D12</strain>
    </source>
</reference>
<evidence type="ECO:0000259" key="9">
    <source>
        <dbReference type="PROSITE" id="PS50893"/>
    </source>
</evidence>
<dbReference type="InterPro" id="IPR003439">
    <property type="entry name" value="ABC_transporter-like_ATP-bd"/>
</dbReference>
<evidence type="ECO:0000256" key="7">
    <source>
        <dbReference type="ARBA" id="ARBA00022970"/>
    </source>
</evidence>
<sequence>MPTKHLLKIEDLHHSFGEEEVLKGISFSLDKGETKVIVGPSGTGKSTILNNIIRLVPPKKGKIYLEDIEITSAKKINEIRQQIGFVFQDFGLFNHLTAKGNIMIGLTKVKKMNKKEAEELAMLELDRVGLKEYANSYPSQLSGGQKQRVGIARALAMQPKLILFDEPTSSLDPELTGEVLKVMRNLAEEGMTMLVVTHEMGFARSVADELIFMEAGNIVEQGNPEKLFTDPDHQRTREFLFQLTDLYGAGEN</sequence>
<gene>
    <name evidence="15" type="ORF">BY453_11448</name>
    <name evidence="16" type="ORF">C7954_13111</name>
    <name evidence="10" type="ORF">C8C78_10414</name>
    <name evidence="11" type="ORF">SAMN04488597_10619</name>
    <name evidence="12" type="ORF">SAMN04488598_13225</name>
    <name evidence="14" type="ORF">SAMN04515652_13225</name>
    <name evidence="13" type="ORF">SAMN04515654_11174</name>
</gene>
<evidence type="ECO:0000313" key="14">
    <source>
        <dbReference type="EMBL" id="SET15984.1"/>
    </source>
</evidence>
<evidence type="ECO:0000256" key="8">
    <source>
        <dbReference type="ARBA" id="ARBA00023136"/>
    </source>
</evidence>
<dbReference type="PIRSF" id="PIRSF039085">
    <property type="entry name" value="ABC_ATPase_HisP"/>
    <property type="match status" value="1"/>
</dbReference>
<dbReference type="InterPro" id="IPR027417">
    <property type="entry name" value="P-loop_NTPase"/>
</dbReference>
<keyword evidence="4" id="KW-1003">Cell membrane</keyword>
<evidence type="ECO:0000313" key="12">
    <source>
        <dbReference type="EMBL" id="SDF93217.1"/>
    </source>
</evidence>
<dbReference type="PANTHER" id="PTHR43166:SF9">
    <property type="entry name" value="GLUTAMATE_ASPARTATE IMPORT ATP-BINDING PROTEIN GLTL"/>
    <property type="match status" value="1"/>
</dbReference>
<dbReference type="GO" id="GO:0016887">
    <property type="term" value="F:ATP hydrolysis activity"/>
    <property type="evidence" value="ECO:0007669"/>
    <property type="project" value="InterPro"/>
</dbReference>
<dbReference type="Proteomes" id="UP000295758">
    <property type="component" value="Unassembled WGS sequence"/>
</dbReference>
<keyword evidence="5" id="KW-0547">Nucleotide-binding</keyword>
<dbReference type="GO" id="GO:0005524">
    <property type="term" value="F:ATP binding"/>
    <property type="evidence" value="ECO:0007669"/>
    <property type="project" value="UniProtKB-KW"/>
</dbReference>
<accession>A0A1G6LES6</accession>
<dbReference type="GO" id="GO:0015424">
    <property type="term" value="F:ABC-type amino acid transporter activity"/>
    <property type="evidence" value="ECO:0007669"/>
    <property type="project" value="InterPro"/>
</dbReference>
<dbReference type="PANTHER" id="PTHR43166">
    <property type="entry name" value="AMINO ACID IMPORT ATP-BINDING PROTEIN"/>
    <property type="match status" value="1"/>
</dbReference>
<evidence type="ECO:0000313" key="13">
    <source>
        <dbReference type="EMBL" id="SDI67982.1"/>
    </source>
</evidence>
<evidence type="ECO:0000313" key="20">
    <source>
        <dbReference type="Proteomes" id="UP000247389"/>
    </source>
</evidence>
<evidence type="ECO:0000313" key="19">
    <source>
        <dbReference type="Proteomes" id="UP000199519"/>
    </source>
</evidence>
<keyword evidence="7" id="KW-0029">Amino-acid transport</keyword>
<evidence type="ECO:0000256" key="4">
    <source>
        <dbReference type="ARBA" id="ARBA00022475"/>
    </source>
</evidence>
<name>A0A1G6LES6_9FIRM</name>
<dbReference type="Proteomes" id="UP000295472">
    <property type="component" value="Unassembled WGS sequence"/>
</dbReference>
<dbReference type="EMBL" id="SOEF01000031">
    <property type="protein sequence ID" value="TDX39380.1"/>
    <property type="molecule type" value="Genomic_DNA"/>
</dbReference>
<dbReference type="GeneID" id="57013502"/>
<keyword evidence="6 11" id="KW-0067">ATP-binding</keyword>
<evidence type="ECO:0000256" key="6">
    <source>
        <dbReference type="ARBA" id="ARBA00022840"/>
    </source>
</evidence>
<dbReference type="CDD" id="cd03262">
    <property type="entry name" value="ABC_HisP_GlnQ"/>
    <property type="match status" value="1"/>
</dbReference>
<dbReference type="RefSeq" id="WP_073160245.1">
    <property type="nucleotide sequence ID" value="NZ_FMYT01000006.1"/>
</dbReference>
<evidence type="ECO:0000313" key="18">
    <source>
        <dbReference type="Proteomes" id="UP000198945"/>
    </source>
</evidence>
<dbReference type="GO" id="GO:0005886">
    <property type="term" value="C:plasma membrane"/>
    <property type="evidence" value="ECO:0007669"/>
    <property type="project" value="UniProtKB-SubCell"/>
</dbReference>
<evidence type="ECO:0000313" key="21">
    <source>
        <dbReference type="Proteomes" id="UP000295472"/>
    </source>
</evidence>
<dbReference type="AlphaFoldDB" id="A0A1G6LES6"/>
<keyword evidence="3" id="KW-0813">Transport</keyword>
<evidence type="ECO:0000256" key="2">
    <source>
        <dbReference type="ARBA" id="ARBA00005417"/>
    </source>
</evidence>
<comment type="similarity">
    <text evidence="2">Belongs to the ABC transporter superfamily.</text>
</comment>
<keyword evidence="19" id="KW-1185">Reference proteome</keyword>
<dbReference type="OrthoDB" id="9802264at2"/>
<evidence type="ECO:0000313" key="17">
    <source>
        <dbReference type="Proteomes" id="UP000198612"/>
    </source>
</evidence>
<dbReference type="InterPro" id="IPR003593">
    <property type="entry name" value="AAA+_ATPase"/>
</dbReference>
<reference evidence="17 19" key="1">
    <citation type="submission" date="2016-10" db="EMBL/GenBank/DDBJ databases">
        <authorList>
            <person name="Varghese N."/>
            <person name="Submissions S."/>
        </authorList>
    </citation>
    <scope>NUCLEOTIDE SEQUENCE [LARGE SCALE GENOMIC DNA]</scope>
    <source>
        <strain evidence="11 23">WG10</strain>
        <strain evidence="12 19">WG2</strain>
        <strain evidence="14 17">WG5</strain>
    </source>
</reference>
<dbReference type="SUPFAM" id="SSF52540">
    <property type="entry name" value="P-loop containing nucleoside triphosphate hydrolases"/>
    <property type="match status" value="1"/>
</dbReference>
<dbReference type="PROSITE" id="PS00211">
    <property type="entry name" value="ABC_TRANSPORTER_1"/>
    <property type="match status" value="1"/>
</dbReference>
<organism evidence="11 23">
    <name type="scientific">Halanaerobium congolense</name>
    <dbReference type="NCBI Taxonomy" id="54121"/>
    <lineage>
        <taxon>Bacteria</taxon>
        <taxon>Bacillati</taxon>
        <taxon>Bacillota</taxon>
        <taxon>Clostridia</taxon>
        <taxon>Halanaerobiales</taxon>
        <taxon>Halanaerobiaceae</taxon>
        <taxon>Halanaerobium</taxon>
    </lineage>
</organism>
<evidence type="ECO:0000313" key="10">
    <source>
        <dbReference type="EMBL" id="PXV68628.1"/>
    </source>
</evidence>
<dbReference type="Gene3D" id="3.40.50.300">
    <property type="entry name" value="P-loop containing nucleotide triphosphate hydrolases"/>
    <property type="match status" value="1"/>
</dbReference>
<evidence type="ECO:0000313" key="23">
    <source>
        <dbReference type="Proteomes" id="UP000324896"/>
    </source>
</evidence>
<evidence type="ECO:0000313" key="22">
    <source>
        <dbReference type="Proteomes" id="UP000295758"/>
    </source>
</evidence>
<dbReference type="Proteomes" id="UP000247389">
    <property type="component" value="Unassembled WGS sequence"/>
</dbReference>
<keyword evidence="8" id="KW-0472">Membrane</keyword>
<comment type="subcellular location">
    <subcellularLocation>
        <location evidence="1">Cell membrane</location>
        <topology evidence="1">Peripheral membrane protein</topology>
    </subcellularLocation>
</comment>
<evidence type="ECO:0000313" key="15">
    <source>
        <dbReference type="EMBL" id="TDS30705.1"/>
    </source>
</evidence>
<dbReference type="Proteomes" id="UP000199519">
    <property type="component" value="Unassembled WGS sequence"/>
</dbReference>
<dbReference type="InterPro" id="IPR050086">
    <property type="entry name" value="MetN_ABC_transporter-like"/>
</dbReference>
<dbReference type="Proteomes" id="UP000198612">
    <property type="component" value="Unassembled WGS sequence"/>
</dbReference>
<dbReference type="InterPro" id="IPR030679">
    <property type="entry name" value="ABC_ATPase_HisP-typ"/>
</dbReference>
<dbReference type="Proteomes" id="UP000198945">
    <property type="component" value="Unassembled WGS sequence"/>
</dbReference>
<evidence type="ECO:0000256" key="3">
    <source>
        <dbReference type="ARBA" id="ARBA00022448"/>
    </source>
</evidence>
<proteinExistence type="inferred from homology"/>
<dbReference type="Proteomes" id="UP000324896">
    <property type="component" value="Unassembled WGS sequence"/>
</dbReference>